<proteinExistence type="predicted"/>
<dbReference type="InterPro" id="IPR011726">
    <property type="entry name" value="KdpF"/>
</dbReference>
<name>A0A269PGD2_9CORY</name>
<dbReference type="Pfam" id="PF09604">
    <property type="entry name" value="Potass_KdpF"/>
    <property type="match status" value="1"/>
</dbReference>
<gene>
    <name evidence="2" type="primary">kdpF</name>
    <name evidence="2" type="ORF">CIG21_00760</name>
    <name evidence="3" type="ORF">CKJ81_07990</name>
</gene>
<keyword evidence="1" id="KW-1133">Transmembrane helix</keyword>
<comment type="caution">
    <text evidence="2">The sequence shown here is derived from an EMBL/GenBank/DDBJ whole genome shotgun (WGS) entry which is preliminary data.</text>
</comment>
<evidence type="ECO:0000313" key="5">
    <source>
        <dbReference type="Proteomes" id="UP000218281"/>
    </source>
</evidence>
<dbReference type="GO" id="GO:0008556">
    <property type="term" value="F:P-type potassium transmembrane transporter activity"/>
    <property type="evidence" value="ECO:0007669"/>
    <property type="project" value="InterPro"/>
</dbReference>
<keyword evidence="1" id="KW-0472">Membrane</keyword>
<dbReference type="Proteomes" id="UP000218281">
    <property type="component" value="Unassembled WGS sequence"/>
</dbReference>
<accession>A0A269PGD2</accession>
<dbReference type="Proteomes" id="UP000215771">
    <property type="component" value="Unassembled WGS sequence"/>
</dbReference>
<dbReference type="EMBL" id="NQMQ01000001">
    <property type="protein sequence ID" value="PAJ71296.1"/>
    <property type="molecule type" value="Genomic_DNA"/>
</dbReference>
<sequence>MMSTVTATVGLIVVALLVVYLVISLIDPERFA</sequence>
<feature type="transmembrane region" description="Helical" evidence="1">
    <location>
        <begin position="6"/>
        <end position="26"/>
    </location>
</feature>
<evidence type="ECO:0000313" key="3">
    <source>
        <dbReference type="EMBL" id="PAT05777.1"/>
    </source>
</evidence>
<evidence type="ECO:0000256" key="1">
    <source>
        <dbReference type="SAM" id="Phobius"/>
    </source>
</evidence>
<dbReference type="RefSeq" id="WP_095275207.1">
    <property type="nucleotide sequence ID" value="NZ_CP047655.1"/>
</dbReference>
<evidence type="ECO:0000313" key="4">
    <source>
        <dbReference type="Proteomes" id="UP000215771"/>
    </source>
</evidence>
<evidence type="ECO:0000313" key="2">
    <source>
        <dbReference type="EMBL" id="PAJ71296.1"/>
    </source>
</evidence>
<keyword evidence="5" id="KW-1185">Reference proteome</keyword>
<dbReference type="GO" id="GO:0005886">
    <property type="term" value="C:plasma membrane"/>
    <property type="evidence" value="ECO:0007669"/>
    <property type="project" value="InterPro"/>
</dbReference>
<dbReference type="EMBL" id="NSGO01000007">
    <property type="protein sequence ID" value="PAT05777.1"/>
    <property type="molecule type" value="Genomic_DNA"/>
</dbReference>
<keyword evidence="1" id="KW-0812">Transmembrane</keyword>
<reference evidence="2 4" key="2">
    <citation type="submission" date="2017-08" db="EMBL/GenBank/DDBJ databases">
        <authorList>
            <person name="de Groot N.N."/>
        </authorList>
    </citation>
    <scope>NUCLEOTIDE SEQUENCE [LARGE SCALE GENOMIC DNA]</scope>
    <source>
        <strain evidence="2 4">NBT06-6</strain>
    </source>
</reference>
<dbReference type="NCBIfam" id="TIGR02115">
    <property type="entry name" value="potass_kdpF"/>
    <property type="match status" value="1"/>
</dbReference>
<reference evidence="3 5" key="1">
    <citation type="submission" date="2017-08" db="EMBL/GenBank/DDBJ databases">
        <title>Whole genome sequences of 6 clinical strains closest to Corynebacterium imitans.</title>
        <authorList>
            <person name="Bernier A.-M."/>
            <person name="Burdz T."/>
            <person name="Bernard K."/>
        </authorList>
    </citation>
    <scope>NUCLEOTIDE SEQUENCE [LARGE SCALE GENOMIC DNA]</scope>
    <source>
        <strain evidence="3 5">NML93-0607</strain>
    </source>
</reference>
<protein>
    <submittedName>
        <fullName evidence="2">K(+)-transporting ATPase subunit F</fullName>
    </submittedName>
</protein>
<organism evidence="2 4">
    <name type="scientific">Corynebacterium hadale</name>
    <dbReference type="NCBI Taxonomy" id="2026255"/>
    <lineage>
        <taxon>Bacteria</taxon>
        <taxon>Bacillati</taxon>
        <taxon>Actinomycetota</taxon>
        <taxon>Actinomycetes</taxon>
        <taxon>Mycobacteriales</taxon>
        <taxon>Corynebacteriaceae</taxon>
        <taxon>Corynebacterium</taxon>
    </lineage>
</organism>
<dbReference type="AlphaFoldDB" id="A0A269PGD2"/>